<dbReference type="AlphaFoldDB" id="A0A016S5Q0"/>
<comment type="caution">
    <text evidence="1">The sequence shown here is derived from an EMBL/GenBank/DDBJ whole genome shotgun (WGS) entry which is preliminary data.</text>
</comment>
<reference evidence="2" key="1">
    <citation type="journal article" date="2015" name="Nat. Genet.">
        <title>The genome and transcriptome of the zoonotic hookworm Ancylostoma ceylanicum identify infection-specific gene families.</title>
        <authorList>
            <person name="Schwarz E.M."/>
            <person name="Hu Y."/>
            <person name="Antoshechkin I."/>
            <person name="Miller M.M."/>
            <person name="Sternberg P.W."/>
            <person name="Aroian R.V."/>
        </authorList>
    </citation>
    <scope>NUCLEOTIDE SEQUENCE</scope>
    <source>
        <strain evidence="2">HY135</strain>
    </source>
</reference>
<sequence>MLTLRGFVVEANFRDKNGPDRLTESPVITNRMIATSSKMFPPTLKTSYKSSFSNLTLPTTSAYLLRWCNYFWAFVRSSYVNS</sequence>
<evidence type="ECO:0000313" key="1">
    <source>
        <dbReference type="EMBL" id="EYB85985.1"/>
    </source>
</evidence>
<accession>A0A016S5Q0</accession>
<gene>
    <name evidence="1" type="primary">Acey_s0287.g1448</name>
    <name evidence="1" type="ORF">Y032_0287g1448</name>
</gene>
<proteinExistence type="predicted"/>
<dbReference type="OrthoDB" id="5848034at2759"/>
<name>A0A016S5Q0_9BILA</name>
<dbReference type="EMBL" id="JARK01001623">
    <property type="protein sequence ID" value="EYB85985.1"/>
    <property type="molecule type" value="Genomic_DNA"/>
</dbReference>
<organism evidence="1 2">
    <name type="scientific">Ancylostoma ceylanicum</name>
    <dbReference type="NCBI Taxonomy" id="53326"/>
    <lineage>
        <taxon>Eukaryota</taxon>
        <taxon>Metazoa</taxon>
        <taxon>Ecdysozoa</taxon>
        <taxon>Nematoda</taxon>
        <taxon>Chromadorea</taxon>
        <taxon>Rhabditida</taxon>
        <taxon>Rhabditina</taxon>
        <taxon>Rhabditomorpha</taxon>
        <taxon>Strongyloidea</taxon>
        <taxon>Ancylostomatidae</taxon>
        <taxon>Ancylostomatinae</taxon>
        <taxon>Ancylostoma</taxon>
    </lineage>
</organism>
<keyword evidence="2" id="KW-1185">Reference proteome</keyword>
<protein>
    <submittedName>
        <fullName evidence="1">Uncharacterized protein</fullName>
    </submittedName>
</protein>
<dbReference type="Proteomes" id="UP000024635">
    <property type="component" value="Unassembled WGS sequence"/>
</dbReference>
<evidence type="ECO:0000313" key="2">
    <source>
        <dbReference type="Proteomes" id="UP000024635"/>
    </source>
</evidence>